<evidence type="ECO:0000256" key="6">
    <source>
        <dbReference type="ARBA" id="ARBA00023136"/>
    </source>
</evidence>
<keyword evidence="4 7" id="KW-0812">Transmembrane</keyword>
<sequence length="459" mass="48846">MIDTDLTEGPISGHFRRLAIPAAVGMLFSTLYNVVDTFYAGYFGTQAQAGLTIGFQAFFILVAIGFGLSSAMSALVGNAKGRKDAADARHLAAQGIGLGVMATLVMVAIGVFAGPKLIAVVSEPGGYRDAGLGYFSWLIFALPGFIMGPTANGILQARGDTRSLQRAMVVAFFVNVGLNPLLMFGIPGVIGGMGFNGIALATIISQSGVAIYILWQVFGRSMMQDLKWSEFAPVPAKYAEIIAQAFPSAFALLVTFSSGFIIQFALKDHGEAALAAYGIAMRVEQLFLLPALGIAISLVPIAAQNFGAGQSERVREAFHRCWMLGVTGTLLAFPFLWFGGALAARVFSDDAEVIRVTALFLKVEAVILPLYVVLFAINSLLQALRNAVWTMWLGIYRQWIGMALFIWLFAYVFDGGMTGVRLGIAAAVGTGLLLGIWVGVRVARTQIGGLGKPPFMAKG</sequence>
<feature type="transmembrane region" description="Helical" evidence="7">
    <location>
        <begin position="238"/>
        <end position="266"/>
    </location>
</feature>
<evidence type="ECO:0000256" key="4">
    <source>
        <dbReference type="ARBA" id="ARBA00022692"/>
    </source>
</evidence>
<dbReference type="GO" id="GO:0015297">
    <property type="term" value="F:antiporter activity"/>
    <property type="evidence" value="ECO:0007669"/>
    <property type="project" value="InterPro"/>
</dbReference>
<comment type="subcellular location">
    <subcellularLocation>
        <location evidence="1">Cell inner membrane</location>
        <topology evidence="1">Multi-pass membrane protein</topology>
    </subcellularLocation>
</comment>
<dbReference type="AlphaFoldDB" id="A0A7W6E9S5"/>
<gene>
    <name evidence="8" type="ORF">GGR95_002899</name>
</gene>
<feature type="transmembrane region" description="Helical" evidence="7">
    <location>
        <begin position="18"/>
        <end position="35"/>
    </location>
</feature>
<evidence type="ECO:0000256" key="5">
    <source>
        <dbReference type="ARBA" id="ARBA00022989"/>
    </source>
</evidence>
<feature type="transmembrane region" description="Helical" evidence="7">
    <location>
        <begin position="393"/>
        <end position="413"/>
    </location>
</feature>
<keyword evidence="3" id="KW-1003">Cell membrane</keyword>
<feature type="transmembrane region" description="Helical" evidence="7">
    <location>
        <begin position="134"/>
        <end position="155"/>
    </location>
</feature>
<dbReference type="InterPro" id="IPR052031">
    <property type="entry name" value="Membrane_Transporter-Flippase"/>
</dbReference>
<reference evidence="8 9" key="1">
    <citation type="submission" date="2020-08" db="EMBL/GenBank/DDBJ databases">
        <title>Genomic Encyclopedia of Type Strains, Phase IV (KMG-IV): sequencing the most valuable type-strain genomes for metagenomic binning, comparative biology and taxonomic classification.</title>
        <authorList>
            <person name="Goeker M."/>
        </authorList>
    </citation>
    <scope>NUCLEOTIDE SEQUENCE [LARGE SCALE GENOMIC DNA]</scope>
    <source>
        <strain evidence="8 9">DSM 102234</strain>
    </source>
</reference>
<evidence type="ECO:0000313" key="9">
    <source>
        <dbReference type="Proteomes" id="UP000530268"/>
    </source>
</evidence>
<feature type="transmembrane region" description="Helical" evidence="7">
    <location>
        <begin position="198"/>
        <end position="218"/>
    </location>
</feature>
<feature type="transmembrane region" description="Helical" evidence="7">
    <location>
        <begin position="359"/>
        <end position="381"/>
    </location>
</feature>
<keyword evidence="6 7" id="KW-0472">Membrane</keyword>
<feature type="transmembrane region" description="Helical" evidence="7">
    <location>
        <begin position="91"/>
        <end position="114"/>
    </location>
</feature>
<evidence type="ECO:0000256" key="2">
    <source>
        <dbReference type="ARBA" id="ARBA00022448"/>
    </source>
</evidence>
<protein>
    <submittedName>
        <fullName evidence="8">Putative MATE family efflux protein</fullName>
    </submittedName>
</protein>
<dbReference type="InterPro" id="IPR048279">
    <property type="entry name" value="MdtK-like"/>
</dbReference>
<dbReference type="EMBL" id="JACIEI010000012">
    <property type="protein sequence ID" value="MBB3995247.1"/>
    <property type="molecule type" value="Genomic_DNA"/>
</dbReference>
<feature type="transmembrane region" description="Helical" evidence="7">
    <location>
        <begin position="286"/>
        <end position="309"/>
    </location>
</feature>
<dbReference type="RefSeq" id="WP_184566997.1">
    <property type="nucleotide sequence ID" value="NZ_JACIEI010000012.1"/>
</dbReference>
<dbReference type="Pfam" id="PF01554">
    <property type="entry name" value="MatE"/>
    <property type="match status" value="2"/>
</dbReference>
<dbReference type="PANTHER" id="PTHR43549:SF3">
    <property type="entry name" value="MULTIDRUG RESISTANCE PROTEIN YPNP-RELATED"/>
    <property type="match status" value="1"/>
</dbReference>
<feature type="transmembrane region" description="Helical" evidence="7">
    <location>
        <begin position="167"/>
        <end position="186"/>
    </location>
</feature>
<accession>A0A7W6E9S5</accession>
<dbReference type="PANTHER" id="PTHR43549">
    <property type="entry name" value="MULTIDRUG RESISTANCE PROTEIN YPNP-RELATED"/>
    <property type="match status" value="1"/>
</dbReference>
<evidence type="ECO:0000256" key="7">
    <source>
        <dbReference type="SAM" id="Phobius"/>
    </source>
</evidence>
<dbReference type="GO" id="GO:0042910">
    <property type="term" value="F:xenobiotic transmembrane transporter activity"/>
    <property type="evidence" value="ECO:0007669"/>
    <property type="project" value="InterPro"/>
</dbReference>
<evidence type="ECO:0000313" key="8">
    <source>
        <dbReference type="EMBL" id="MBB3995247.1"/>
    </source>
</evidence>
<dbReference type="PIRSF" id="PIRSF006603">
    <property type="entry name" value="DinF"/>
    <property type="match status" value="1"/>
</dbReference>
<proteinExistence type="predicted"/>
<feature type="transmembrane region" description="Helical" evidence="7">
    <location>
        <begin position="55"/>
        <end position="79"/>
    </location>
</feature>
<dbReference type="InterPro" id="IPR002528">
    <property type="entry name" value="MATE_fam"/>
</dbReference>
<dbReference type="NCBIfam" id="TIGR00797">
    <property type="entry name" value="matE"/>
    <property type="match status" value="1"/>
</dbReference>
<keyword evidence="5 7" id="KW-1133">Transmembrane helix</keyword>
<comment type="caution">
    <text evidence="8">The sequence shown here is derived from an EMBL/GenBank/DDBJ whole genome shotgun (WGS) entry which is preliminary data.</text>
</comment>
<evidence type="ECO:0000256" key="3">
    <source>
        <dbReference type="ARBA" id="ARBA00022475"/>
    </source>
</evidence>
<keyword evidence="2" id="KW-0813">Transport</keyword>
<feature type="transmembrane region" description="Helical" evidence="7">
    <location>
        <begin position="419"/>
        <end position="440"/>
    </location>
</feature>
<evidence type="ECO:0000256" key="1">
    <source>
        <dbReference type="ARBA" id="ARBA00004429"/>
    </source>
</evidence>
<dbReference type="Proteomes" id="UP000530268">
    <property type="component" value="Unassembled WGS sequence"/>
</dbReference>
<keyword evidence="9" id="KW-1185">Reference proteome</keyword>
<feature type="transmembrane region" description="Helical" evidence="7">
    <location>
        <begin position="321"/>
        <end position="347"/>
    </location>
</feature>
<name>A0A7W6E9S5_9RHOB</name>
<organism evidence="8 9">
    <name type="scientific">Sulfitobacter undariae</name>
    <dbReference type="NCBI Taxonomy" id="1563671"/>
    <lineage>
        <taxon>Bacteria</taxon>
        <taxon>Pseudomonadati</taxon>
        <taxon>Pseudomonadota</taxon>
        <taxon>Alphaproteobacteria</taxon>
        <taxon>Rhodobacterales</taxon>
        <taxon>Roseobacteraceae</taxon>
        <taxon>Sulfitobacter</taxon>
    </lineage>
</organism>
<dbReference type="GO" id="GO:0005886">
    <property type="term" value="C:plasma membrane"/>
    <property type="evidence" value="ECO:0007669"/>
    <property type="project" value="UniProtKB-SubCell"/>
</dbReference>